<evidence type="ECO:0000313" key="1">
    <source>
        <dbReference type="EMBL" id="DBA31150.1"/>
    </source>
</evidence>
<name>A0AAV3ATF4_PYXAD</name>
<reference evidence="1" key="1">
    <citation type="thesis" date="2020" institute="ProQuest LLC" country="789 East Eisenhower Parkway, Ann Arbor, MI, USA">
        <title>Comparative Genomics and Chromosome Evolution.</title>
        <authorList>
            <person name="Mudd A.B."/>
        </authorList>
    </citation>
    <scope>NUCLEOTIDE SEQUENCE</scope>
    <source>
        <strain evidence="1">1538</strain>
        <tissue evidence="1">Blood</tissue>
    </source>
</reference>
<proteinExistence type="predicted"/>
<sequence length="94" mass="10757">MGGILCNYFTKAIIYRKAFHRIPIIFDVCGILGKIVIQFQKQVLNIFDLIYKSCTIAFTKEEYSGFEGGLKWKILITNNTIAFGKLESESRLTI</sequence>
<gene>
    <name evidence="1" type="ORF">GDO54_007046</name>
</gene>
<comment type="caution">
    <text evidence="1">The sequence shown here is derived from an EMBL/GenBank/DDBJ whole genome shotgun (WGS) entry which is preliminary data.</text>
</comment>
<evidence type="ECO:0000313" key="2">
    <source>
        <dbReference type="Proteomes" id="UP001181693"/>
    </source>
</evidence>
<keyword evidence="2" id="KW-1185">Reference proteome</keyword>
<dbReference type="AlphaFoldDB" id="A0AAV3ATF4"/>
<dbReference type="Proteomes" id="UP001181693">
    <property type="component" value="Unassembled WGS sequence"/>
</dbReference>
<dbReference type="EMBL" id="DYDO01000002">
    <property type="protein sequence ID" value="DBA31150.1"/>
    <property type="molecule type" value="Genomic_DNA"/>
</dbReference>
<accession>A0AAV3ATF4</accession>
<organism evidence="1 2">
    <name type="scientific">Pyxicephalus adspersus</name>
    <name type="common">African bullfrog</name>
    <dbReference type="NCBI Taxonomy" id="30357"/>
    <lineage>
        <taxon>Eukaryota</taxon>
        <taxon>Metazoa</taxon>
        <taxon>Chordata</taxon>
        <taxon>Craniata</taxon>
        <taxon>Vertebrata</taxon>
        <taxon>Euteleostomi</taxon>
        <taxon>Amphibia</taxon>
        <taxon>Batrachia</taxon>
        <taxon>Anura</taxon>
        <taxon>Neobatrachia</taxon>
        <taxon>Ranoidea</taxon>
        <taxon>Pyxicephalidae</taxon>
        <taxon>Pyxicephalinae</taxon>
        <taxon>Pyxicephalus</taxon>
    </lineage>
</organism>
<protein>
    <submittedName>
        <fullName evidence="1">Uncharacterized protein</fullName>
    </submittedName>
</protein>